<evidence type="ECO:0000313" key="3">
    <source>
        <dbReference type="Proteomes" id="UP000829116"/>
    </source>
</evidence>
<organism evidence="2 3">
    <name type="scientific">Moellerella wisconsensis</name>
    <dbReference type="NCBI Taxonomy" id="158849"/>
    <lineage>
        <taxon>Bacteria</taxon>
        <taxon>Pseudomonadati</taxon>
        <taxon>Pseudomonadota</taxon>
        <taxon>Gammaproteobacteria</taxon>
        <taxon>Enterobacterales</taxon>
        <taxon>Morganellaceae</taxon>
        <taxon>Moellerella</taxon>
    </lineage>
</organism>
<reference evidence="2" key="1">
    <citation type="submission" date="2022-03" db="EMBL/GenBank/DDBJ databases">
        <title>ESBL-producing Moellerella wisconsensis and Escherichia marmotae isolated from wild game meat.</title>
        <authorList>
            <person name="Biggel M."/>
        </authorList>
    </citation>
    <scope>NUCLEOTIDE SEQUENCE</scope>
    <source>
        <strain evidence="2">W51</strain>
    </source>
</reference>
<proteinExistence type="predicted"/>
<keyword evidence="1" id="KW-0732">Signal</keyword>
<dbReference type="InterPro" id="IPR036937">
    <property type="entry name" value="Adhesion_dom_fimbrial_sf"/>
</dbReference>
<dbReference type="AlphaFoldDB" id="A0A9Q8Q243"/>
<dbReference type="GeneID" id="79715710"/>
<dbReference type="GO" id="GO:0007155">
    <property type="term" value="P:cell adhesion"/>
    <property type="evidence" value="ECO:0007669"/>
    <property type="project" value="InterPro"/>
</dbReference>
<dbReference type="SUPFAM" id="SSF49401">
    <property type="entry name" value="Bacterial adhesins"/>
    <property type="match status" value="1"/>
</dbReference>
<feature type="chain" id="PRO_5040407754" evidence="1">
    <location>
        <begin position="24"/>
        <end position="357"/>
    </location>
</feature>
<dbReference type="EMBL" id="CP093245">
    <property type="protein sequence ID" value="UNH30867.1"/>
    <property type="molecule type" value="Genomic_DNA"/>
</dbReference>
<gene>
    <name evidence="2" type="ORF">MNY72_00615</name>
</gene>
<protein>
    <submittedName>
        <fullName evidence="2">Type 1 fimbrial protein</fullName>
    </submittedName>
</protein>
<dbReference type="InterPro" id="IPR008966">
    <property type="entry name" value="Adhesion_dom_sf"/>
</dbReference>
<dbReference type="RefSeq" id="WP_241501226.1">
    <property type="nucleotide sequence ID" value="NZ_CAWQWL010000001.1"/>
</dbReference>
<accession>A0A9Q8Q243</accession>
<sequence>MKLIIKYCILLITLFSDISTAWSIPNTEVVHRWGSSVIKVTGPADGTMNQYRKVFAVNGGGALRACNNRSLNYSLSKVLYEPIAIPAGELIFTGGGGELFETGVKGLIMLMQMGAASGITATGMNATPLPSKSLVVWSGWQPNSSRLNGFTWLPTITMVKGKDRIEPGTVIPRQSLYTLTCFDPNGVAREINTIVLEEITVESTVTTCAPDANIRTINMEGVPIANIENASSSTLIATKQQTFGLKCDPNIQLKYSIVDLNDPTNRTTTSTLTDDSTASGVGYTITAANGTRLPFGPDGSAQGIPDQTKYSIGVAGNAEGKNNPMSLTLGFSYVRKPEEIIKTGAAKSLIGITYSYQ</sequence>
<evidence type="ECO:0000313" key="2">
    <source>
        <dbReference type="EMBL" id="UNH30867.1"/>
    </source>
</evidence>
<feature type="signal peptide" evidence="1">
    <location>
        <begin position="1"/>
        <end position="23"/>
    </location>
</feature>
<evidence type="ECO:0000256" key="1">
    <source>
        <dbReference type="SAM" id="SignalP"/>
    </source>
</evidence>
<name>A0A9Q8Q243_9GAMM</name>
<dbReference type="Gene3D" id="2.60.40.1090">
    <property type="entry name" value="Fimbrial-type adhesion domain"/>
    <property type="match status" value="1"/>
</dbReference>
<dbReference type="Proteomes" id="UP000829116">
    <property type="component" value="Chromosome"/>
</dbReference>
<dbReference type="GO" id="GO:0009289">
    <property type="term" value="C:pilus"/>
    <property type="evidence" value="ECO:0007669"/>
    <property type="project" value="InterPro"/>
</dbReference>